<sequence length="172" mass="19305">MGEVDPETRPVVSTLVKIAETGQMFTINGQPGICDKGQRQRAFSEAFIRADALPRFLARLPPDIAVFGFIFHTSELFYFHATVAEKDWSVNMRRGPVISLTTEYPGGRHYTNFPPQVTEKVAKDTLGQLPNAIAWARLGGRYGFEDSAVWLEMITHKKCKYGISKRILNALT</sequence>
<organism evidence="2">
    <name type="scientific">Marseillevirus LCMAC103</name>
    <dbReference type="NCBI Taxonomy" id="2506604"/>
    <lineage>
        <taxon>Viruses</taxon>
        <taxon>Varidnaviria</taxon>
        <taxon>Bamfordvirae</taxon>
        <taxon>Nucleocytoviricota</taxon>
        <taxon>Megaviricetes</taxon>
        <taxon>Pimascovirales</taxon>
        <taxon>Pimascovirales incertae sedis</taxon>
        <taxon>Marseilleviridae</taxon>
    </lineage>
</organism>
<accession>A0A481YW09</accession>
<dbReference type="EMBL" id="MK500339">
    <property type="protein sequence ID" value="QBK86975.1"/>
    <property type="molecule type" value="Genomic_DNA"/>
</dbReference>
<name>A0A481YW09_9VIRU</name>
<gene>
    <name evidence="2" type="ORF">LCMAC103_03170</name>
</gene>
<proteinExistence type="predicted"/>
<protein>
    <recommendedName>
        <fullName evidence="1">DUF6919 domain-containing protein</fullName>
    </recommendedName>
</protein>
<dbReference type="Pfam" id="PF21897">
    <property type="entry name" value="DUF6919"/>
    <property type="match status" value="1"/>
</dbReference>
<evidence type="ECO:0000259" key="1">
    <source>
        <dbReference type="Pfam" id="PF21897"/>
    </source>
</evidence>
<reference evidence="2" key="1">
    <citation type="journal article" date="2019" name="MBio">
        <title>Virus Genomes from Deep Sea Sediments Expand the Ocean Megavirome and Support Independent Origins of Viral Gigantism.</title>
        <authorList>
            <person name="Backstrom D."/>
            <person name="Yutin N."/>
            <person name="Jorgensen S.L."/>
            <person name="Dharamshi J."/>
            <person name="Homa F."/>
            <person name="Zaremba-Niedwiedzka K."/>
            <person name="Spang A."/>
            <person name="Wolf Y.I."/>
            <person name="Koonin E.V."/>
            <person name="Ettema T.J."/>
        </authorList>
    </citation>
    <scope>NUCLEOTIDE SEQUENCE</scope>
</reference>
<evidence type="ECO:0000313" key="2">
    <source>
        <dbReference type="EMBL" id="QBK86975.1"/>
    </source>
</evidence>
<dbReference type="InterPro" id="IPR054212">
    <property type="entry name" value="DUF6919"/>
</dbReference>
<feature type="domain" description="DUF6919" evidence="1">
    <location>
        <begin position="3"/>
        <end position="58"/>
    </location>
</feature>